<keyword evidence="1" id="KW-0812">Transmembrane</keyword>
<organism evidence="2 3">
    <name type="scientific">Paractinoplanes bogorensis</name>
    <dbReference type="NCBI Taxonomy" id="1610840"/>
    <lineage>
        <taxon>Bacteria</taxon>
        <taxon>Bacillati</taxon>
        <taxon>Actinomycetota</taxon>
        <taxon>Actinomycetes</taxon>
        <taxon>Micromonosporales</taxon>
        <taxon>Micromonosporaceae</taxon>
        <taxon>Paractinoplanes</taxon>
    </lineage>
</organism>
<sequence>MFQHLARRPAWTAAAVALLSAVALATAYWNVFHLVVLRDHPLPLVVFWPALWLLLAAAVALMIPSWRRTRPVVAAVFGGTGVVVVCGGTFRLVLAILFSSSAGHGELVDQATSADGRYEVRVLHWQAALGEDGWDVVIHRQDGVGYVETYGGCIYSESAGNYTGIESIEPGAVRLTTDDGPVSLLFDPETMKVTRRIPTELCAGYD</sequence>
<comment type="caution">
    <text evidence="2">The sequence shown here is derived from an EMBL/GenBank/DDBJ whole genome shotgun (WGS) entry which is preliminary data.</text>
</comment>
<dbReference type="EMBL" id="JAHKKG010000003">
    <property type="protein sequence ID" value="MBU2663986.1"/>
    <property type="molecule type" value="Genomic_DNA"/>
</dbReference>
<accession>A0ABS5YKI9</accession>
<evidence type="ECO:0000313" key="3">
    <source>
        <dbReference type="Proteomes" id="UP001519654"/>
    </source>
</evidence>
<evidence type="ECO:0000256" key="1">
    <source>
        <dbReference type="SAM" id="Phobius"/>
    </source>
</evidence>
<proteinExistence type="predicted"/>
<name>A0ABS5YKI9_9ACTN</name>
<feature type="transmembrane region" description="Helical" evidence="1">
    <location>
        <begin position="75"/>
        <end position="98"/>
    </location>
</feature>
<reference evidence="2 3" key="1">
    <citation type="submission" date="2021-06" db="EMBL/GenBank/DDBJ databases">
        <title>Actinoplanes lichenicola sp. nov., and Actinoplanes ovalisporus sp. nov., isolated from lichen in Thailand.</title>
        <authorList>
            <person name="Saeng-In P."/>
            <person name="Kanchanasin P."/>
            <person name="Yuki M."/>
            <person name="Kudo T."/>
            <person name="Ohkuma M."/>
            <person name="Phongsopitanun W."/>
            <person name="Tanasupawat S."/>
        </authorList>
    </citation>
    <scope>NUCLEOTIDE SEQUENCE [LARGE SCALE GENOMIC DNA]</scope>
    <source>
        <strain evidence="2 3">NBRC 110975</strain>
    </source>
</reference>
<dbReference type="RefSeq" id="WP_215786127.1">
    <property type="nucleotide sequence ID" value="NZ_JAHKKG010000003.1"/>
</dbReference>
<keyword evidence="3" id="KW-1185">Reference proteome</keyword>
<dbReference type="Proteomes" id="UP001519654">
    <property type="component" value="Unassembled WGS sequence"/>
</dbReference>
<keyword evidence="1" id="KW-0472">Membrane</keyword>
<keyword evidence="1" id="KW-1133">Transmembrane helix</keyword>
<protein>
    <submittedName>
        <fullName evidence="2">Uncharacterized protein</fullName>
    </submittedName>
</protein>
<evidence type="ECO:0000313" key="2">
    <source>
        <dbReference type="EMBL" id="MBU2663986.1"/>
    </source>
</evidence>
<gene>
    <name evidence="2" type="ORF">KOI35_10845</name>
</gene>
<feature type="transmembrane region" description="Helical" evidence="1">
    <location>
        <begin position="41"/>
        <end position="63"/>
    </location>
</feature>